<keyword evidence="2" id="KW-1133">Transmembrane helix</keyword>
<dbReference type="Proteomes" id="UP001318860">
    <property type="component" value="Unassembled WGS sequence"/>
</dbReference>
<gene>
    <name evidence="4" type="ORF">DH2020_016667</name>
</gene>
<feature type="region of interest" description="Disordered" evidence="1">
    <location>
        <begin position="229"/>
        <end position="257"/>
    </location>
</feature>
<accession>A0ABR0WS37</accession>
<evidence type="ECO:0000313" key="5">
    <source>
        <dbReference type="Proteomes" id="UP001318860"/>
    </source>
</evidence>
<dbReference type="PANTHER" id="PTHR34960:SF1">
    <property type="entry name" value="EMB|CAB68146.1-RELATED"/>
    <property type="match status" value="1"/>
</dbReference>
<evidence type="ECO:0000256" key="2">
    <source>
        <dbReference type="SAM" id="Phobius"/>
    </source>
</evidence>
<protein>
    <recommendedName>
        <fullName evidence="3">DUF7780 domain-containing protein</fullName>
    </recommendedName>
</protein>
<keyword evidence="2" id="KW-0812">Transmembrane</keyword>
<feature type="region of interest" description="Disordered" evidence="1">
    <location>
        <begin position="332"/>
        <end position="363"/>
    </location>
</feature>
<sequence length="479" mass="53214">MGMGFTSKSNSESWGMGFLLVFFPDEHQNHQQTNNNNFNLFSSSSSIIKRTNSSHLLHKAQSTISICLLLLFTTLLLFTLSTLPSATTASASAAARRLYRVPRRHLSSGAPESIPSPSASNLSHALQGMGTLYRRGTRAMNDVVVAHAVESLTLHELKLFLRLFLRSSIASRSDLLFVFPSRTPNFDRAILQENDSFFKLLTQYKLSNNSHSTANFDVTPFTKLSKKEKETGEPIWGRKTRSNSSEEDETESTRPSYGSVVGFDVEELDPENSLSGFLDHVPMSLRRWACYPMLLGRVRRNFKHVMLVDIKDIILLGDPLGRVRNHSPESVLLKGMTQSTSNKHAKRNSDKSQSTRHNSVHPGIIMGGSRAVRRLSSAMLTDIVRASIQHKKKNPVAELGIFNQLVENAFVLKNVNMIVSTEPLPEVSSLGGSGSKPGSHLFTRNYGLIRRGNSNLDVSSMVMKHLCSFPIDSTVYSDC</sequence>
<comment type="caution">
    <text evidence="4">The sequence shown here is derived from an EMBL/GenBank/DDBJ whole genome shotgun (WGS) entry which is preliminary data.</text>
</comment>
<reference evidence="4 5" key="1">
    <citation type="journal article" date="2021" name="Comput. Struct. Biotechnol. J.">
        <title>De novo genome assembly of the potent medicinal plant Rehmannia glutinosa using nanopore technology.</title>
        <authorList>
            <person name="Ma L."/>
            <person name="Dong C."/>
            <person name="Song C."/>
            <person name="Wang X."/>
            <person name="Zheng X."/>
            <person name="Niu Y."/>
            <person name="Chen S."/>
            <person name="Feng W."/>
        </authorList>
    </citation>
    <scope>NUCLEOTIDE SEQUENCE [LARGE SCALE GENOMIC DNA]</scope>
    <source>
        <strain evidence="4">DH-2019</strain>
    </source>
</reference>
<evidence type="ECO:0000256" key="1">
    <source>
        <dbReference type="SAM" id="MobiDB-lite"/>
    </source>
</evidence>
<evidence type="ECO:0000313" key="4">
    <source>
        <dbReference type="EMBL" id="KAK6149142.1"/>
    </source>
</evidence>
<name>A0ABR0WS37_REHGL</name>
<keyword evidence="2" id="KW-0472">Membrane</keyword>
<evidence type="ECO:0000259" key="3">
    <source>
        <dbReference type="Pfam" id="PF25002"/>
    </source>
</evidence>
<dbReference type="PANTHER" id="PTHR34960">
    <property type="entry name" value="EMB|CAB68146.1-RELATED"/>
    <property type="match status" value="1"/>
</dbReference>
<dbReference type="EMBL" id="JABTTQ020000009">
    <property type="protein sequence ID" value="KAK6149142.1"/>
    <property type="molecule type" value="Genomic_DNA"/>
</dbReference>
<dbReference type="InterPro" id="IPR056682">
    <property type="entry name" value="DUF7780"/>
</dbReference>
<proteinExistence type="predicted"/>
<feature type="domain" description="DUF7780" evidence="3">
    <location>
        <begin position="123"/>
        <end position="422"/>
    </location>
</feature>
<feature type="transmembrane region" description="Helical" evidence="2">
    <location>
        <begin position="63"/>
        <end position="83"/>
    </location>
</feature>
<organism evidence="4 5">
    <name type="scientific">Rehmannia glutinosa</name>
    <name type="common">Chinese foxglove</name>
    <dbReference type="NCBI Taxonomy" id="99300"/>
    <lineage>
        <taxon>Eukaryota</taxon>
        <taxon>Viridiplantae</taxon>
        <taxon>Streptophyta</taxon>
        <taxon>Embryophyta</taxon>
        <taxon>Tracheophyta</taxon>
        <taxon>Spermatophyta</taxon>
        <taxon>Magnoliopsida</taxon>
        <taxon>eudicotyledons</taxon>
        <taxon>Gunneridae</taxon>
        <taxon>Pentapetalae</taxon>
        <taxon>asterids</taxon>
        <taxon>lamiids</taxon>
        <taxon>Lamiales</taxon>
        <taxon>Orobanchaceae</taxon>
        <taxon>Rehmannieae</taxon>
        <taxon>Rehmannia</taxon>
    </lineage>
</organism>
<keyword evidence="5" id="KW-1185">Reference proteome</keyword>
<dbReference type="Pfam" id="PF25002">
    <property type="entry name" value="DUF7780"/>
    <property type="match status" value="1"/>
</dbReference>